<gene>
    <name evidence="3" type="ORF">A3K49_02440</name>
</gene>
<dbReference type="CDD" id="cd03809">
    <property type="entry name" value="GT4_MtfB-like"/>
    <property type="match status" value="1"/>
</dbReference>
<evidence type="ECO:0000313" key="3">
    <source>
        <dbReference type="EMBL" id="OGC27849.1"/>
    </source>
</evidence>
<protein>
    <recommendedName>
        <fullName evidence="2">Glycosyl transferase family 1 domain-containing protein</fullName>
    </recommendedName>
</protein>
<name>A0A1F4T5S5_UNCSA</name>
<dbReference type="PANTHER" id="PTHR46401:SF2">
    <property type="entry name" value="GLYCOSYLTRANSFERASE WBBK-RELATED"/>
    <property type="match status" value="1"/>
</dbReference>
<sequence>MKIAINALSAKLGGGITYIQNIVPRLVKMDSGNDYQLLVSNENYEKLCDKELLASRVRVVVIKVAGLINRLLKEQFIVPLIIFNKKIDVLFCPANIAPFFAPCKKVLWIQNIDPFVQVAGESALKRLRVWLLKQITVLSMRFSDVVIFSSDYSRELALKATGIDRRKTRRIFLGADIERFSMPEAGRPRSGILSVSNISSRKNYEVLIKAYDSLPAEIKNRHKLKLVGAVDAKYREQLLELCVDRKTRDNIIFTGMLAGDALTRAYAEGLIFVLPSLVESFSLPIIEAMAAGMPVIASNATCLPEMIGTSGLTFDPFDQLQLTGLIVKLIGDEKLRRELSDKGREKAQKFTWDNTVLEIIKIFGEIK</sequence>
<evidence type="ECO:0000259" key="2">
    <source>
        <dbReference type="Pfam" id="PF00534"/>
    </source>
</evidence>
<evidence type="ECO:0000256" key="1">
    <source>
        <dbReference type="ARBA" id="ARBA00022679"/>
    </source>
</evidence>
<dbReference type="Proteomes" id="UP000178602">
    <property type="component" value="Unassembled WGS sequence"/>
</dbReference>
<accession>A0A1F4T5S5</accession>
<dbReference type="InterPro" id="IPR001296">
    <property type="entry name" value="Glyco_trans_1"/>
</dbReference>
<dbReference type="PANTHER" id="PTHR46401">
    <property type="entry name" value="GLYCOSYLTRANSFERASE WBBK-RELATED"/>
    <property type="match status" value="1"/>
</dbReference>
<organism evidence="3 4">
    <name type="scientific">candidate division WOR-1 bacterium RIFOXYC12_FULL_54_18</name>
    <dbReference type="NCBI Taxonomy" id="1802584"/>
    <lineage>
        <taxon>Bacteria</taxon>
        <taxon>Bacillati</taxon>
        <taxon>Saganbacteria</taxon>
    </lineage>
</organism>
<dbReference type="AlphaFoldDB" id="A0A1F4T5S5"/>
<keyword evidence="1" id="KW-0808">Transferase</keyword>
<dbReference type="GO" id="GO:0009103">
    <property type="term" value="P:lipopolysaccharide biosynthetic process"/>
    <property type="evidence" value="ECO:0007669"/>
    <property type="project" value="TreeGrafter"/>
</dbReference>
<feature type="domain" description="Glycosyl transferase family 1" evidence="2">
    <location>
        <begin position="192"/>
        <end position="345"/>
    </location>
</feature>
<dbReference type="GO" id="GO:0016757">
    <property type="term" value="F:glycosyltransferase activity"/>
    <property type="evidence" value="ECO:0007669"/>
    <property type="project" value="InterPro"/>
</dbReference>
<evidence type="ECO:0000313" key="4">
    <source>
        <dbReference type="Proteomes" id="UP000178602"/>
    </source>
</evidence>
<reference evidence="3 4" key="1">
    <citation type="journal article" date="2016" name="Nat. Commun.">
        <title>Thousands of microbial genomes shed light on interconnected biogeochemical processes in an aquifer system.</title>
        <authorList>
            <person name="Anantharaman K."/>
            <person name="Brown C.T."/>
            <person name="Hug L.A."/>
            <person name="Sharon I."/>
            <person name="Castelle C.J."/>
            <person name="Probst A.J."/>
            <person name="Thomas B.C."/>
            <person name="Singh A."/>
            <person name="Wilkins M.J."/>
            <person name="Karaoz U."/>
            <person name="Brodie E.L."/>
            <person name="Williams K.H."/>
            <person name="Hubbard S.S."/>
            <person name="Banfield J.F."/>
        </authorList>
    </citation>
    <scope>NUCLEOTIDE SEQUENCE [LARGE SCALE GENOMIC DNA]</scope>
</reference>
<dbReference type="Pfam" id="PF00534">
    <property type="entry name" value="Glycos_transf_1"/>
    <property type="match status" value="1"/>
</dbReference>
<proteinExistence type="predicted"/>
<dbReference type="EMBL" id="MEUG01000001">
    <property type="protein sequence ID" value="OGC27849.1"/>
    <property type="molecule type" value="Genomic_DNA"/>
</dbReference>
<dbReference type="Gene3D" id="3.40.50.2000">
    <property type="entry name" value="Glycogen Phosphorylase B"/>
    <property type="match status" value="2"/>
</dbReference>
<comment type="caution">
    <text evidence="3">The sequence shown here is derived from an EMBL/GenBank/DDBJ whole genome shotgun (WGS) entry which is preliminary data.</text>
</comment>
<dbReference type="SUPFAM" id="SSF53756">
    <property type="entry name" value="UDP-Glycosyltransferase/glycogen phosphorylase"/>
    <property type="match status" value="1"/>
</dbReference>